<comment type="similarity">
    <text evidence="1">Belongs to the carotenoid oxygenase family.</text>
</comment>
<feature type="binding site" evidence="5">
    <location>
        <position position="260"/>
    </location>
    <ligand>
        <name>Fe cation</name>
        <dbReference type="ChEBI" id="CHEBI:24875"/>
        <note>catalytic</note>
    </ligand>
</feature>
<dbReference type="GO" id="GO:0016121">
    <property type="term" value="P:carotene catabolic process"/>
    <property type="evidence" value="ECO:0007669"/>
    <property type="project" value="TreeGrafter"/>
</dbReference>
<evidence type="ECO:0000256" key="5">
    <source>
        <dbReference type="PIRSR" id="PIRSR604294-1"/>
    </source>
</evidence>
<protein>
    <submittedName>
        <fullName evidence="6">Uncharacterized protein</fullName>
    </submittedName>
</protein>
<evidence type="ECO:0000256" key="4">
    <source>
        <dbReference type="ARBA" id="ARBA00023004"/>
    </source>
</evidence>
<name>A0A914A996_PATMI</name>
<sequence>MAIARLRTTDVLPLVRNAAPFIRANSSSDASAKALYFSVENEQPEPLQTTIKGEVPAWINGSLLRNGPGKYEVGNDTYNHVFDGLSLLTRFNISEGKVTYQSRFQRSDSYTKAMEQNRIVVSEFGTMAHPDPCLSIFGRFMSMFKQGEMTDNCNVNWMAFGDECYVMTETSSIRKIDPVGLETLDKVDLSKKVAVHTATAHPHIGNDGTLYNMGSHFAKKTHYNIIKAPPPDPGVMADPMSKASILCSIPASDKFPSYYHSFGMTDNYIVFLEQPLVLNILKLRFARLFRNESFLDAMQYHETRPARFHLVKRDTGELLSQKFLTDALFCFHHINAYEEAGHVVVDLCCYRDIGIMNGLNFAEQGKGLTDVDAVGKRFILPLEHEKTPGVNLNGLDYSKATSVLKEDGSIHCTPELLSEQYLELPRINYEKHNGKPYKYFYALSGTLDKLVKVDTTTGTSQVWMEGGSFPSEPIFINAPGSTSEDDGVVVSAVINTREGKPSFLVVLDARDMKELARAEIDAEVTLGIHGMYLAN</sequence>
<evidence type="ECO:0000256" key="1">
    <source>
        <dbReference type="ARBA" id="ARBA00006787"/>
    </source>
</evidence>
<dbReference type="GO" id="GO:0046872">
    <property type="term" value="F:metal ion binding"/>
    <property type="evidence" value="ECO:0007669"/>
    <property type="project" value="UniProtKB-KW"/>
</dbReference>
<evidence type="ECO:0000256" key="3">
    <source>
        <dbReference type="ARBA" id="ARBA00023002"/>
    </source>
</evidence>
<dbReference type="GeneID" id="119731330"/>
<feature type="binding site" evidence="5">
    <location>
        <position position="201"/>
    </location>
    <ligand>
        <name>Fe cation</name>
        <dbReference type="ChEBI" id="CHEBI:24875"/>
        <note>catalytic</note>
    </ligand>
</feature>
<keyword evidence="4 5" id="KW-0408">Iron</keyword>
<keyword evidence="3" id="KW-0560">Oxidoreductase</keyword>
<keyword evidence="2 5" id="KW-0479">Metal-binding</keyword>
<dbReference type="InterPro" id="IPR004294">
    <property type="entry name" value="Carotenoid_Oase"/>
</dbReference>
<organism evidence="6 7">
    <name type="scientific">Patiria miniata</name>
    <name type="common">Bat star</name>
    <name type="synonym">Asterina miniata</name>
    <dbReference type="NCBI Taxonomy" id="46514"/>
    <lineage>
        <taxon>Eukaryota</taxon>
        <taxon>Metazoa</taxon>
        <taxon>Echinodermata</taxon>
        <taxon>Eleutherozoa</taxon>
        <taxon>Asterozoa</taxon>
        <taxon>Asteroidea</taxon>
        <taxon>Valvatacea</taxon>
        <taxon>Valvatida</taxon>
        <taxon>Asterinidae</taxon>
        <taxon>Patiria</taxon>
    </lineage>
</organism>
<keyword evidence="7" id="KW-1185">Reference proteome</keyword>
<feature type="binding site" evidence="5">
    <location>
        <position position="332"/>
    </location>
    <ligand>
        <name>Fe cation</name>
        <dbReference type="ChEBI" id="CHEBI:24875"/>
        <note>catalytic</note>
    </ligand>
</feature>
<dbReference type="Pfam" id="PF03055">
    <property type="entry name" value="RPE65"/>
    <property type="match status" value="1"/>
</dbReference>
<dbReference type="OMA" id="MLPNCKA"/>
<reference evidence="6" key="1">
    <citation type="submission" date="2022-11" db="UniProtKB">
        <authorList>
            <consortium name="EnsemblMetazoa"/>
        </authorList>
    </citation>
    <scope>IDENTIFICATION</scope>
</reference>
<evidence type="ECO:0000313" key="7">
    <source>
        <dbReference type="Proteomes" id="UP000887568"/>
    </source>
</evidence>
<accession>A0A914A996</accession>
<dbReference type="PANTHER" id="PTHR10543:SF24">
    <property type="entry name" value="CAROTENOID ISOMEROOXYGENASE"/>
    <property type="match status" value="1"/>
</dbReference>
<dbReference type="GO" id="GO:0003834">
    <property type="term" value="F:beta-carotene 15,15'-dioxygenase activity"/>
    <property type="evidence" value="ECO:0007669"/>
    <property type="project" value="TreeGrafter"/>
</dbReference>
<dbReference type="GO" id="GO:0042574">
    <property type="term" value="P:retinal metabolic process"/>
    <property type="evidence" value="ECO:0007669"/>
    <property type="project" value="TreeGrafter"/>
</dbReference>
<dbReference type="EnsemblMetazoa" id="XM_038204492.1">
    <property type="protein sequence ID" value="XP_038060420.1"/>
    <property type="gene ID" value="LOC119731330"/>
</dbReference>
<dbReference type="OrthoDB" id="1069523at2759"/>
<dbReference type="Proteomes" id="UP000887568">
    <property type="component" value="Unplaced"/>
</dbReference>
<feature type="binding site" evidence="5">
    <location>
        <position position="529"/>
    </location>
    <ligand>
        <name>Fe cation</name>
        <dbReference type="ChEBI" id="CHEBI:24875"/>
        <note>catalytic</note>
    </ligand>
</feature>
<evidence type="ECO:0000313" key="6">
    <source>
        <dbReference type="EnsemblMetazoa" id="XP_038060420.1"/>
    </source>
</evidence>
<evidence type="ECO:0000256" key="2">
    <source>
        <dbReference type="ARBA" id="ARBA00022723"/>
    </source>
</evidence>
<proteinExistence type="inferred from homology"/>
<dbReference type="PANTHER" id="PTHR10543">
    <property type="entry name" value="BETA-CAROTENE DIOXYGENASE"/>
    <property type="match status" value="1"/>
</dbReference>
<dbReference type="RefSeq" id="XP_038060420.1">
    <property type="nucleotide sequence ID" value="XM_038204492.1"/>
</dbReference>
<comment type="cofactor">
    <cofactor evidence="5">
        <name>Fe(2+)</name>
        <dbReference type="ChEBI" id="CHEBI:29033"/>
    </cofactor>
    <text evidence="5">Binds 1 Fe(2+) ion per subunit.</text>
</comment>
<dbReference type="AlphaFoldDB" id="A0A914A996"/>
<dbReference type="GO" id="GO:0010436">
    <property type="term" value="F:carotenoid dioxygenase activity"/>
    <property type="evidence" value="ECO:0007669"/>
    <property type="project" value="TreeGrafter"/>
</dbReference>